<evidence type="ECO:0000256" key="5">
    <source>
        <dbReference type="RuleBase" id="RU364132"/>
    </source>
</evidence>
<evidence type="ECO:0000256" key="1">
    <source>
        <dbReference type="ARBA" id="ARBA00004123"/>
    </source>
</evidence>
<reference evidence="7 8" key="1">
    <citation type="submission" date="2024-02" db="EMBL/GenBank/DDBJ databases">
        <title>Chromosome-scale genome assembly of the rough periwinkle Littorina saxatilis.</title>
        <authorList>
            <person name="De Jode A."/>
            <person name="Faria R."/>
            <person name="Formenti G."/>
            <person name="Sims Y."/>
            <person name="Smith T.P."/>
            <person name="Tracey A."/>
            <person name="Wood J.M.D."/>
            <person name="Zagrodzka Z.B."/>
            <person name="Johannesson K."/>
            <person name="Butlin R.K."/>
            <person name="Leder E.H."/>
        </authorList>
    </citation>
    <scope>NUCLEOTIDE SEQUENCE [LARGE SCALE GENOMIC DNA]</scope>
    <source>
        <strain evidence="7">Snail1</strain>
        <tissue evidence="7">Muscle</tissue>
    </source>
</reference>
<evidence type="ECO:0000313" key="7">
    <source>
        <dbReference type="EMBL" id="KAK7113465.1"/>
    </source>
</evidence>
<feature type="region of interest" description="Disordered" evidence="6">
    <location>
        <begin position="179"/>
        <end position="254"/>
    </location>
</feature>
<evidence type="ECO:0000256" key="6">
    <source>
        <dbReference type="SAM" id="MobiDB-lite"/>
    </source>
</evidence>
<evidence type="ECO:0000256" key="4">
    <source>
        <dbReference type="ARBA" id="ARBA00023242"/>
    </source>
</evidence>
<comment type="similarity">
    <text evidence="2 5">Belongs to the RRS1 family.</text>
</comment>
<feature type="compositionally biased region" description="Basic and acidic residues" evidence="6">
    <location>
        <begin position="185"/>
        <end position="205"/>
    </location>
</feature>
<comment type="caution">
    <text evidence="7">The sequence shown here is derived from an EMBL/GenBank/DDBJ whole genome shotgun (WGS) entry which is preliminary data.</text>
</comment>
<dbReference type="EMBL" id="JBAMIC010000002">
    <property type="protein sequence ID" value="KAK7113465.1"/>
    <property type="molecule type" value="Genomic_DNA"/>
</dbReference>
<sequence length="254" mass="28268">MSVQIPKAKPQTKWEAYAQLKGIQKKKKGRMLWDNESKQYKPRWGYGRKDETKSWLLEVPENADPNEDQFAKKIAEKKERVAKNELKRLRNIARVTKAKVPGVGLTPTDKPSKDHLGKTLAVTHKSTASLGKFMDTLPKEKLRLGKKRKFESNYTDDRERQKKILKGIADGTPVLDVNRAANIAKHREERERSMAKKSGDGEKKKAGAKGKKGGKKSFSGKPSGKPKKTFAGKTKKSFSGKKGGGGGGAKKGRK</sequence>
<evidence type="ECO:0000313" key="8">
    <source>
        <dbReference type="Proteomes" id="UP001374579"/>
    </source>
</evidence>
<feature type="compositionally biased region" description="Basic residues" evidence="6">
    <location>
        <begin position="224"/>
        <end position="239"/>
    </location>
</feature>
<dbReference type="GO" id="GO:0042254">
    <property type="term" value="P:ribosome biogenesis"/>
    <property type="evidence" value="ECO:0007669"/>
    <property type="project" value="UniProtKB-KW"/>
</dbReference>
<evidence type="ECO:0000256" key="3">
    <source>
        <dbReference type="ARBA" id="ARBA00022517"/>
    </source>
</evidence>
<evidence type="ECO:0000256" key="2">
    <source>
        <dbReference type="ARBA" id="ARBA00010077"/>
    </source>
</evidence>
<dbReference type="GO" id="GO:0005634">
    <property type="term" value="C:nucleus"/>
    <property type="evidence" value="ECO:0007669"/>
    <property type="project" value="UniProtKB-SubCell"/>
</dbReference>
<organism evidence="7 8">
    <name type="scientific">Littorina saxatilis</name>
    <dbReference type="NCBI Taxonomy" id="31220"/>
    <lineage>
        <taxon>Eukaryota</taxon>
        <taxon>Metazoa</taxon>
        <taxon>Spiralia</taxon>
        <taxon>Lophotrochozoa</taxon>
        <taxon>Mollusca</taxon>
        <taxon>Gastropoda</taxon>
        <taxon>Caenogastropoda</taxon>
        <taxon>Littorinimorpha</taxon>
        <taxon>Littorinoidea</taxon>
        <taxon>Littorinidae</taxon>
        <taxon>Littorina</taxon>
    </lineage>
</organism>
<dbReference type="InterPro" id="IPR007023">
    <property type="entry name" value="Ribosom_reg"/>
</dbReference>
<dbReference type="Pfam" id="PF04939">
    <property type="entry name" value="RRS1"/>
    <property type="match status" value="1"/>
</dbReference>
<comment type="subcellular location">
    <subcellularLocation>
        <location evidence="1 5">Nucleus</location>
    </subcellularLocation>
</comment>
<accession>A0AAN9GNX2</accession>
<proteinExistence type="inferred from homology"/>
<dbReference type="AlphaFoldDB" id="A0AAN9GNX2"/>
<protein>
    <recommendedName>
        <fullName evidence="5">Ribosome biogenesis regulatory protein</fullName>
    </recommendedName>
</protein>
<keyword evidence="3 5" id="KW-0690">Ribosome biogenesis</keyword>
<dbReference type="Proteomes" id="UP001374579">
    <property type="component" value="Unassembled WGS sequence"/>
</dbReference>
<keyword evidence="4 5" id="KW-0539">Nucleus</keyword>
<feature type="compositionally biased region" description="Basic residues" evidence="6">
    <location>
        <begin position="206"/>
        <end position="215"/>
    </location>
</feature>
<keyword evidence="8" id="KW-1185">Reference proteome</keyword>
<feature type="compositionally biased region" description="Gly residues" evidence="6">
    <location>
        <begin position="241"/>
        <end position="254"/>
    </location>
</feature>
<comment type="function">
    <text evidence="5">Involved in ribosomal large subunit assembly.</text>
</comment>
<name>A0AAN9GNX2_9CAEN</name>
<gene>
    <name evidence="7" type="ORF">V1264_012750</name>
</gene>